<keyword evidence="6" id="KW-1185">Reference proteome</keyword>
<dbReference type="SMART" id="SM00822">
    <property type="entry name" value="PKS_KR"/>
    <property type="match status" value="1"/>
</dbReference>
<reference evidence="6" key="1">
    <citation type="journal article" date="2019" name="Int. J. Syst. Evol. Microbiol.">
        <title>The Global Catalogue of Microorganisms (GCM) 10K type strain sequencing project: providing services to taxonomists for standard genome sequencing and annotation.</title>
        <authorList>
            <consortium name="The Broad Institute Genomics Platform"/>
            <consortium name="The Broad Institute Genome Sequencing Center for Infectious Disease"/>
            <person name="Wu L."/>
            <person name="Ma J."/>
        </authorList>
    </citation>
    <scope>NUCLEOTIDE SEQUENCE [LARGE SCALE GENOMIC DNA]</scope>
    <source>
        <strain evidence="6">JCM 16924</strain>
    </source>
</reference>
<dbReference type="PANTHER" id="PTHR45024:SF2">
    <property type="entry name" value="SCP2 DOMAIN-CONTAINING PROTEIN"/>
    <property type="match status" value="1"/>
</dbReference>
<sequence>MSITFDGDVVVITGAARGLGRSHALLLARLGARVVVNDIGGTTAGSGRDEGAAATVVHEIEASSGEALADTHDASTVEGAQALIARTIDRYGRVDAVIANAGILRDQAFHNISDEDFFAVVGVHLGGTMRVFHAAYPHMRERGYGRLVATTSAAGLFGNFGQTAYSAAKAGIVGLTRSLALEGAKRNIKANVIAPGATTRMTEPLLDPRLAEKLKPAYVSPLAAYLCHPSVEVTGQVISVGAGRFARVGTGVGTGVFTDAPDADFVAAHLDEILAEPDLHFLGQASEEFPIFESAGSR</sequence>
<dbReference type="PANTHER" id="PTHR45024">
    <property type="entry name" value="DEHYDROGENASES, SHORT CHAIN"/>
    <property type="match status" value="1"/>
</dbReference>
<name>A0ABP7TFA6_9ACTN</name>
<evidence type="ECO:0000256" key="3">
    <source>
        <dbReference type="RuleBase" id="RU000363"/>
    </source>
</evidence>
<dbReference type="RefSeq" id="WP_345570556.1">
    <property type="nucleotide sequence ID" value="NZ_BAAAZX010000037.1"/>
</dbReference>
<dbReference type="Proteomes" id="UP001500456">
    <property type="component" value="Unassembled WGS sequence"/>
</dbReference>
<evidence type="ECO:0000313" key="6">
    <source>
        <dbReference type="Proteomes" id="UP001500456"/>
    </source>
</evidence>
<dbReference type="InterPro" id="IPR020904">
    <property type="entry name" value="Sc_DH/Rdtase_CS"/>
</dbReference>
<dbReference type="InterPro" id="IPR002347">
    <property type="entry name" value="SDR_fam"/>
</dbReference>
<comment type="caution">
    <text evidence="5">The sequence shown here is derived from an EMBL/GenBank/DDBJ whole genome shotgun (WGS) entry which is preliminary data.</text>
</comment>
<evidence type="ECO:0000313" key="5">
    <source>
        <dbReference type="EMBL" id="GAA4025223.1"/>
    </source>
</evidence>
<evidence type="ECO:0000259" key="4">
    <source>
        <dbReference type="SMART" id="SM00822"/>
    </source>
</evidence>
<gene>
    <name evidence="5" type="ORF">GCM10022232_83320</name>
</gene>
<dbReference type="PRINTS" id="PR00080">
    <property type="entry name" value="SDRFAMILY"/>
</dbReference>
<dbReference type="Gene3D" id="3.40.50.720">
    <property type="entry name" value="NAD(P)-binding Rossmann-like Domain"/>
    <property type="match status" value="1"/>
</dbReference>
<evidence type="ECO:0000256" key="2">
    <source>
        <dbReference type="ARBA" id="ARBA00023002"/>
    </source>
</evidence>
<evidence type="ECO:0000256" key="1">
    <source>
        <dbReference type="ARBA" id="ARBA00006484"/>
    </source>
</evidence>
<dbReference type="SUPFAM" id="SSF51735">
    <property type="entry name" value="NAD(P)-binding Rossmann-fold domains"/>
    <property type="match status" value="1"/>
</dbReference>
<dbReference type="EMBL" id="BAAAZX010000037">
    <property type="protein sequence ID" value="GAA4025223.1"/>
    <property type="molecule type" value="Genomic_DNA"/>
</dbReference>
<comment type="similarity">
    <text evidence="1 3">Belongs to the short-chain dehydrogenases/reductases (SDR) family.</text>
</comment>
<dbReference type="InterPro" id="IPR051687">
    <property type="entry name" value="Peroxisomal_Beta-Oxidation"/>
</dbReference>
<accession>A0ABP7TFA6</accession>
<keyword evidence="2" id="KW-0560">Oxidoreductase</keyword>
<dbReference type="Pfam" id="PF00106">
    <property type="entry name" value="adh_short"/>
    <property type="match status" value="1"/>
</dbReference>
<proteinExistence type="inferred from homology"/>
<dbReference type="InterPro" id="IPR036291">
    <property type="entry name" value="NAD(P)-bd_dom_sf"/>
</dbReference>
<dbReference type="InterPro" id="IPR057326">
    <property type="entry name" value="KR_dom"/>
</dbReference>
<organism evidence="5 6">
    <name type="scientific">Streptomyces plumbiresistens</name>
    <dbReference type="NCBI Taxonomy" id="511811"/>
    <lineage>
        <taxon>Bacteria</taxon>
        <taxon>Bacillati</taxon>
        <taxon>Actinomycetota</taxon>
        <taxon>Actinomycetes</taxon>
        <taxon>Kitasatosporales</taxon>
        <taxon>Streptomycetaceae</taxon>
        <taxon>Streptomyces</taxon>
    </lineage>
</organism>
<feature type="domain" description="Ketoreductase" evidence="4">
    <location>
        <begin position="8"/>
        <end position="196"/>
    </location>
</feature>
<protein>
    <submittedName>
        <fullName evidence="5">SDR family oxidoreductase</fullName>
    </submittedName>
</protein>
<dbReference type="PROSITE" id="PS00061">
    <property type="entry name" value="ADH_SHORT"/>
    <property type="match status" value="1"/>
</dbReference>
<dbReference type="PRINTS" id="PR00081">
    <property type="entry name" value="GDHRDH"/>
</dbReference>